<reference evidence="3" key="1">
    <citation type="journal article" date="2015" name="Nature">
        <title>rRNA introns, odd ribosomes, and small enigmatic genomes across a large radiation of phyla.</title>
        <authorList>
            <person name="Brown C.T."/>
            <person name="Hug L.A."/>
            <person name="Thomas B.C."/>
            <person name="Sharon I."/>
            <person name="Castelle C.J."/>
            <person name="Singh A."/>
            <person name="Wilkins M.J."/>
            <person name="Williams K.H."/>
            <person name="Banfield J.F."/>
        </authorList>
    </citation>
    <scope>NUCLEOTIDE SEQUENCE [LARGE SCALE GENOMIC DNA]</scope>
</reference>
<feature type="coiled-coil region" evidence="1">
    <location>
        <begin position="41"/>
        <end position="68"/>
    </location>
</feature>
<comment type="caution">
    <text evidence="3">The sequence shown here is derived from an EMBL/GenBank/DDBJ whole genome shotgun (WGS) entry which is preliminary data.</text>
</comment>
<proteinExistence type="predicted"/>
<dbReference type="SUPFAM" id="SSF53955">
    <property type="entry name" value="Lysozyme-like"/>
    <property type="match status" value="1"/>
</dbReference>
<dbReference type="Gene3D" id="6.10.250.3150">
    <property type="match status" value="1"/>
</dbReference>
<dbReference type="InterPro" id="IPR023346">
    <property type="entry name" value="Lysozyme-like_dom_sf"/>
</dbReference>
<dbReference type="Gene3D" id="1.10.530.10">
    <property type="match status" value="1"/>
</dbReference>
<evidence type="ECO:0000259" key="2">
    <source>
        <dbReference type="Pfam" id="PF13406"/>
    </source>
</evidence>
<evidence type="ECO:0000313" key="4">
    <source>
        <dbReference type="Proteomes" id="UP000033998"/>
    </source>
</evidence>
<dbReference type="Proteomes" id="UP000033998">
    <property type="component" value="Unassembled WGS sequence"/>
</dbReference>
<evidence type="ECO:0000313" key="3">
    <source>
        <dbReference type="EMBL" id="KKR02011.1"/>
    </source>
</evidence>
<feature type="domain" description="Transglycosylase SLT" evidence="2">
    <location>
        <begin position="265"/>
        <end position="396"/>
    </location>
</feature>
<dbReference type="Pfam" id="PF13406">
    <property type="entry name" value="SLT_2"/>
    <property type="match status" value="1"/>
</dbReference>
<organism evidence="3 4">
    <name type="scientific">Candidatus Nomurabacteria bacterium GW2011_GWD2_39_12</name>
    <dbReference type="NCBI Taxonomy" id="1618759"/>
    <lineage>
        <taxon>Bacteria</taxon>
        <taxon>Candidatus Nomuraibacteriota</taxon>
    </lineage>
</organism>
<sequence>MVQKTVVIIFILLIFFGFKTHKSYAQFDCLTLTTSSAEADKDFCKSELNQIEAQLSELLAKQQEQKKQTGTIKGDVDYLTSQINALKTKIKARSLAIAQLKVNITEKKNKIESLSDKIEREHESLAQLLRNTNESDDETIVHLILSDASISNFYSDLESYASIKQAVKASADIIRGIKTETEVAKKDLEKKQNAETDAKVELENAQKKVAKSEAEKKQLLAISKEKEQVYQKLAAEKKSRADKIRAALFQLRDTKAIPFGIALQYAKEAEIQTGVRPAFLLALITQETNLGANVGTCNRSDDPPSKSWKNIMKPERDIAPFERITSALGINPFGTPLSCPQGGGWGGAMGPSQFIPSTWELYAKKIATALGISGMPNPWEPEHAFMASSIYLGELGADNGGYTAERTAALKYFAGSNWNKKANAFYGNSVMSLANKIQANIDLL</sequence>
<evidence type="ECO:0000256" key="1">
    <source>
        <dbReference type="SAM" id="Coils"/>
    </source>
</evidence>
<dbReference type="AlphaFoldDB" id="A0A837HPF2"/>
<name>A0A837HPF2_9BACT</name>
<keyword evidence="1" id="KW-0175">Coiled coil</keyword>
<feature type="coiled-coil region" evidence="1">
    <location>
        <begin position="97"/>
        <end position="135"/>
    </location>
</feature>
<protein>
    <submittedName>
        <fullName evidence="3">Membrane protein metalloendopeptidase</fullName>
    </submittedName>
</protein>
<feature type="coiled-coil region" evidence="1">
    <location>
        <begin position="185"/>
        <end position="222"/>
    </location>
</feature>
<dbReference type="EMBL" id="LBWE01000004">
    <property type="protein sequence ID" value="KKR02011.1"/>
    <property type="molecule type" value="Genomic_DNA"/>
</dbReference>
<accession>A0A837HPF2</accession>
<dbReference type="InterPro" id="IPR031304">
    <property type="entry name" value="SLT_2"/>
</dbReference>
<gene>
    <name evidence="3" type="ORF">UT27_C0004G0082</name>
</gene>